<evidence type="ECO:0000256" key="4">
    <source>
        <dbReference type="ARBA" id="ARBA00022679"/>
    </source>
</evidence>
<comment type="catalytic activity">
    <reaction evidence="9">
        <text>malonyl-[ACP] + acetyl-CoA + H(+) = 3-oxobutanoyl-[ACP] + CO2 + CoA</text>
        <dbReference type="Rhea" id="RHEA:12080"/>
        <dbReference type="Rhea" id="RHEA-COMP:9623"/>
        <dbReference type="Rhea" id="RHEA-COMP:9625"/>
        <dbReference type="ChEBI" id="CHEBI:15378"/>
        <dbReference type="ChEBI" id="CHEBI:16526"/>
        <dbReference type="ChEBI" id="CHEBI:57287"/>
        <dbReference type="ChEBI" id="CHEBI:57288"/>
        <dbReference type="ChEBI" id="CHEBI:78449"/>
        <dbReference type="ChEBI" id="CHEBI:78450"/>
        <dbReference type="EC" id="2.3.1.180"/>
    </reaction>
</comment>
<proteinExistence type="inferred from homology"/>
<keyword evidence="5 9" id="KW-0276">Fatty acid metabolism</keyword>
<dbReference type="InterPro" id="IPR004655">
    <property type="entry name" value="FabH"/>
</dbReference>
<feature type="domain" description="Beta-ketoacyl-[acyl-carrier-protein] synthase III C-terminal" evidence="10">
    <location>
        <begin position="234"/>
        <end position="323"/>
    </location>
</feature>
<dbReference type="SUPFAM" id="SSF53901">
    <property type="entry name" value="Thiolase-like"/>
    <property type="match status" value="1"/>
</dbReference>
<keyword evidence="13" id="KW-1185">Reference proteome</keyword>
<feature type="region of interest" description="ACP-binding" evidence="9">
    <location>
        <begin position="251"/>
        <end position="255"/>
    </location>
</feature>
<dbReference type="NCBIfam" id="NF006829">
    <property type="entry name" value="PRK09352.1"/>
    <property type="match status" value="1"/>
</dbReference>
<keyword evidence="6 9" id="KW-0443">Lipid metabolism</keyword>
<dbReference type="NCBIfam" id="TIGR00747">
    <property type="entry name" value="fabH"/>
    <property type="match status" value="1"/>
</dbReference>
<organism evidence="12 13">
    <name type="scientific">Amycolatopsis ultiminotia</name>
    <dbReference type="NCBI Taxonomy" id="543629"/>
    <lineage>
        <taxon>Bacteria</taxon>
        <taxon>Bacillati</taxon>
        <taxon>Actinomycetota</taxon>
        <taxon>Actinomycetes</taxon>
        <taxon>Pseudonocardiales</taxon>
        <taxon>Pseudonocardiaceae</taxon>
        <taxon>Amycolatopsis</taxon>
    </lineage>
</organism>
<dbReference type="InterPro" id="IPR013747">
    <property type="entry name" value="ACP_syn_III_C"/>
</dbReference>
<dbReference type="InterPro" id="IPR016039">
    <property type="entry name" value="Thiolase-like"/>
</dbReference>
<comment type="subcellular location">
    <subcellularLocation>
        <location evidence="9">Cytoplasm</location>
    </subcellularLocation>
</comment>
<evidence type="ECO:0000259" key="10">
    <source>
        <dbReference type="Pfam" id="PF08541"/>
    </source>
</evidence>
<dbReference type="PANTHER" id="PTHR34069">
    <property type="entry name" value="3-OXOACYL-[ACYL-CARRIER-PROTEIN] SYNTHASE 3"/>
    <property type="match status" value="1"/>
</dbReference>
<dbReference type="Proteomes" id="UP001500689">
    <property type="component" value="Unassembled WGS sequence"/>
</dbReference>
<dbReference type="Gene3D" id="3.40.47.10">
    <property type="match status" value="1"/>
</dbReference>
<keyword evidence="8 9" id="KW-0012">Acyltransferase</keyword>
<protein>
    <recommendedName>
        <fullName evidence="9">Beta-ketoacyl-[acyl-carrier-protein] synthase III</fullName>
        <shortName evidence="9">Beta-ketoacyl-ACP synthase III</shortName>
        <shortName evidence="9">KAS III</shortName>
        <ecNumber evidence="9">2.3.1.180</ecNumber>
    </recommendedName>
    <alternativeName>
        <fullName evidence="9">3-oxoacyl-[acyl-carrier-protein] synthase 3</fullName>
    </alternativeName>
    <alternativeName>
        <fullName evidence="9">3-oxoacyl-[acyl-carrier-protein] synthase III</fullName>
    </alternativeName>
</protein>
<dbReference type="EC" id="2.3.1.180" evidence="9"/>
<evidence type="ECO:0000256" key="1">
    <source>
        <dbReference type="ARBA" id="ARBA00008642"/>
    </source>
</evidence>
<evidence type="ECO:0000256" key="5">
    <source>
        <dbReference type="ARBA" id="ARBA00022832"/>
    </source>
</evidence>
<keyword evidence="9" id="KW-0511">Multifunctional enzyme</keyword>
<comment type="similarity">
    <text evidence="1 9">Belongs to the thiolase-like superfamily. FabH family.</text>
</comment>
<evidence type="ECO:0000313" key="12">
    <source>
        <dbReference type="EMBL" id="GAA3536643.1"/>
    </source>
</evidence>
<keyword evidence="7 9" id="KW-0275">Fatty acid biosynthesis</keyword>
<evidence type="ECO:0000259" key="11">
    <source>
        <dbReference type="Pfam" id="PF08545"/>
    </source>
</evidence>
<dbReference type="Pfam" id="PF08545">
    <property type="entry name" value="ACP_syn_III"/>
    <property type="match status" value="1"/>
</dbReference>
<dbReference type="InterPro" id="IPR013751">
    <property type="entry name" value="ACP_syn_III_N"/>
</dbReference>
<comment type="subunit">
    <text evidence="9">Homodimer.</text>
</comment>
<keyword evidence="2 9" id="KW-0963">Cytoplasm</keyword>
<name>A0ABP6VIT6_9PSEU</name>
<reference evidence="13" key="1">
    <citation type="journal article" date="2019" name="Int. J. Syst. Evol. Microbiol.">
        <title>The Global Catalogue of Microorganisms (GCM) 10K type strain sequencing project: providing services to taxonomists for standard genome sequencing and annotation.</title>
        <authorList>
            <consortium name="The Broad Institute Genomics Platform"/>
            <consortium name="The Broad Institute Genome Sequencing Center for Infectious Disease"/>
            <person name="Wu L."/>
            <person name="Ma J."/>
        </authorList>
    </citation>
    <scope>NUCLEOTIDE SEQUENCE [LARGE SCALE GENOMIC DNA]</scope>
    <source>
        <strain evidence="13">JCM 16898</strain>
    </source>
</reference>
<dbReference type="Pfam" id="PF08541">
    <property type="entry name" value="ACP_syn_III_C"/>
    <property type="match status" value="1"/>
</dbReference>
<evidence type="ECO:0000256" key="2">
    <source>
        <dbReference type="ARBA" id="ARBA00022490"/>
    </source>
</evidence>
<keyword evidence="3 9" id="KW-0444">Lipid biosynthesis</keyword>
<sequence length="336" mass="35309">MTEVVVAGIGGALPDNRVTNAELAEMMDTSDEWIRGRTGIAGRYWSRTTSTGDVAVAAGRRALDSAQRDQVDLVVLATTTPDHPCPATAPAVAARLGLGPVGAFDVAAVCSGFIYALAVAKGFIAGGLVRSALVIGAETYSTILDRTDRSTAVIFGDGAGAVVLCAAEPGTPAALEHIDLGSNGDDRQLVCVPGGGSYQRTRPEADRSTHFSMLGREVFRTAVTEMARSSQTVLQRSRWTVREVDWIVGHQANERILGALADRLEADREKLIMNLDRVGNTSAASIPLALLEGITSGRLRGGDRLLLTAFGGGTTWGSATLVWPELKAEPADLIPT</sequence>
<comment type="function">
    <text evidence="9">Catalyzes the condensation reaction of fatty acid synthesis by the addition to an acyl acceptor of two carbons from malonyl-ACP. Catalyzes the first condensation reaction which initiates fatty acid synthesis and may therefore play a role in governing the total rate of fatty acid production. Possesses both acetoacetyl-ACP synthase and acetyl transacylase activities. Its substrate specificity determines the biosynthesis of branched-chain and/or straight-chain of fatty acids.</text>
</comment>
<comment type="caution">
    <text evidence="12">The sequence shown here is derived from an EMBL/GenBank/DDBJ whole genome shotgun (WGS) entry which is preliminary data.</text>
</comment>
<dbReference type="HAMAP" id="MF_01815">
    <property type="entry name" value="FabH"/>
    <property type="match status" value="1"/>
</dbReference>
<dbReference type="EMBL" id="BAAAZN010000003">
    <property type="protein sequence ID" value="GAA3536643.1"/>
    <property type="molecule type" value="Genomic_DNA"/>
</dbReference>
<feature type="active site" evidence="9">
    <location>
        <position position="280"/>
    </location>
</feature>
<evidence type="ECO:0000313" key="13">
    <source>
        <dbReference type="Proteomes" id="UP001500689"/>
    </source>
</evidence>
<feature type="active site" evidence="9">
    <location>
        <position position="110"/>
    </location>
</feature>
<evidence type="ECO:0000256" key="7">
    <source>
        <dbReference type="ARBA" id="ARBA00023160"/>
    </source>
</evidence>
<comment type="pathway">
    <text evidence="9">Lipid metabolism; fatty acid biosynthesis.</text>
</comment>
<evidence type="ECO:0000256" key="8">
    <source>
        <dbReference type="ARBA" id="ARBA00023315"/>
    </source>
</evidence>
<dbReference type="CDD" id="cd00830">
    <property type="entry name" value="KAS_III"/>
    <property type="match status" value="1"/>
</dbReference>
<dbReference type="RefSeq" id="WP_344857882.1">
    <property type="nucleotide sequence ID" value="NZ_BAAAZN010000003.1"/>
</dbReference>
<evidence type="ECO:0000256" key="6">
    <source>
        <dbReference type="ARBA" id="ARBA00023098"/>
    </source>
</evidence>
<dbReference type="PANTHER" id="PTHR34069:SF2">
    <property type="entry name" value="BETA-KETOACYL-[ACYL-CARRIER-PROTEIN] SYNTHASE III"/>
    <property type="match status" value="1"/>
</dbReference>
<keyword evidence="4 9" id="KW-0808">Transferase</keyword>
<evidence type="ECO:0000256" key="9">
    <source>
        <dbReference type="HAMAP-Rule" id="MF_01815"/>
    </source>
</evidence>
<accession>A0ABP6VIT6</accession>
<feature type="active site" evidence="9">
    <location>
        <position position="250"/>
    </location>
</feature>
<feature type="domain" description="Beta-ketoacyl-[acyl-carrier-protein] synthase III N-terminal" evidence="11">
    <location>
        <begin position="104"/>
        <end position="183"/>
    </location>
</feature>
<gene>
    <name evidence="9" type="primary">fabH</name>
    <name evidence="12" type="ORF">GCM10022222_20470</name>
</gene>
<comment type="domain">
    <text evidence="9">The last Arg residue of the ACP-binding site is essential for the weak association between ACP/AcpP and FabH.</text>
</comment>
<evidence type="ECO:0000256" key="3">
    <source>
        <dbReference type="ARBA" id="ARBA00022516"/>
    </source>
</evidence>